<dbReference type="AlphaFoldDB" id="A0A1B6JAY1"/>
<dbReference type="PANTHER" id="PTHR46599">
    <property type="entry name" value="PIGGYBAC TRANSPOSABLE ELEMENT-DERIVED PROTEIN 4"/>
    <property type="match status" value="1"/>
</dbReference>
<dbReference type="Pfam" id="PF13843">
    <property type="entry name" value="DDE_Tnp_1_7"/>
    <property type="match status" value="1"/>
</dbReference>
<feature type="region of interest" description="Disordered" evidence="1">
    <location>
        <begin position="281"/>
        <end position="300"/>
    </location>
</feature>
<organism evidence="4">
    <name type="scientific">Homalodisca liturata</name>
    <dbReference type="NCBI Taxonomy" id="320908"/>
    <lineage>
        <taxon>Eukaryota</taxon>
        <taxon>Metazoa</taxon>
        <taxon>Ecdysozoa</taxon>
        <taxon>Arthropoda</taxon>
        <taxon>Hexapoda</taxon>
        <taxon>Insecta</taxon>
        <taxon>Pterygota</taxon>
        <taxon>Neoptera</taxon>
        <taxon>Paraneoptera</taxon>
        <taxon>Hemiptera</taxon>
        <taxon>Auchenorrhyncha</taxon>
        <taxon>Membracoidea</taxon>
        <taxon>Cicadellidae</taxon>
        <taxon>Cicadellinae</taxon>
        <taxon>Proconiini</taxon>
        <taxon>Homalodisca</taxon>
    </lineage>
</organism>
<accession>A0A1B6JAY1</accession>
<evidence type="ECO:0000313" key="4">
    <source>
        <dbReference type="EMBL" id="JAS96295.1"/>
    </source>
</evidence>
<evidence type="ECO:0000313" key="3">
    <source>
        <dbReference type="EMBL" id="JAS92432.1"/>
    </source>
</evidence>
<dbReference type="InterPro" id="IPR029526">
    <property type="entry name" value="PGBD"/>
</dbReference>
<sequence length="362" mass="41215">WGKIRPFLDAVNNAFRRHYVPYQDLSIDESMVGMKNRCAYIQYMPNKRHARFGVKKFELVDSKTMYVVHVDMYSGNDHLAKGNAPFTQKVVMNLLEQGGCLDKGYHVFTDNFYTKLPLAQRLLDNNTFLTGTVNKNPKDLSKSVLRTVLGSQKSVYFRRGPVLLVGYKQKPTRKPVYLISTAYHAEDRVIRSKSGLEAIKPVLIDKYSQLMGGVDCKDKSLYHRSCTRITRHYWKKLFFNLLDMCVSNAYVVYAHQCIPDAPMDRKNFILEVIQSLASASDPKPIRGAGPGGDDPSHKAEHLPSNRLRVCGVCGKRANRWCPGCNIGVHKLCELQLKHYWRPTYCGRKKKRAVSPSSSSESD</sequence>
<feature type="non-terminal residue" evidence="4">
    <location>
        <position position="1"/>
    </location>
</feature>
<evidence type="ECO:0000256" key="1">
    <source>
        <dbReference type="SAM" id="MobiDB-lite"/>
    </source>
</evidence>
<reference evidence="4" key="1">
    <citation type="submission" date="2015-11" db="EMBL/GenBank/DDBJ databases">
        <title>De novo transcriptome assembly of four potential Pierce s Disease insect vectors from Arizona vineyards.</title>
        <authorList>
            <person name="Tassone E.E."/>
        </authorList>
    </citation>
    <scope>NUCLEOTIDE SEQUENCE</scope>
</reference>
<name>A0A1B6JAY1_9HEMI</name>
<dbReference type="EMBL" id="GECU01011411">
    <property type="protein sequence ID" value="JAS96295.1"/>
    <property type="molecule type" value="Transcribed_RNA"/>
</dbReference>
<protein>
    <recommendedName>
        <fullName evidence="2">PiggyBac transposable element-derived protein domain-containing protein</fullName>
    </recommendedName>
</protein>
<gene>
    <name evidence="4" type="ORF">g.33958</name>
    <name evidence="3" type="ORF">g.33962</name>
</gene>
<dbReference type="PANTHER" id="PTHR46599:SF3">
    <property type="entry name" value="PIGGYBAC TRANSPOSABLE ELEMENT-DERIVED PROTEIN 4"/>
    <property type="match status" value="1"/>
</dbReference>
<dbReference type="EMBL" id="GECU01015274">
    <property type="protein sequence ID" value="JAS92432.1"/>
    <property type="molecule type" value="Transcribed_RNA"/>
</dbReference>
<evidence type="ECO:0000259" key="2">
    <source>
        <dbReference type="Pfam" id="PF13843"/>
    </source>
</evidence>
<feature type="domain" description="PiggyBac transposable element-derived protein" evidence="2">
    <location>
        <begin position="2"/>
        <end position="250"/>
    </location>
</feature>
<proteinExistence type="predicted"/>